<evidence type="ECO:0000313" key="6">
    <source>
        <dbReference type="EMBL" id="VFK65245.1"/>
    </source>
</evidence>
<dbReference type="PANTHER" id="PTHR44943">
    <property type="entry name" value="CELLULOSE SYNTHASE OPERON PROTEIN C"/>
    <property type="match status" value="1"/>
</dbReference>
<dbReference type="SMART" id="SM00028">
    <property type="entry name" value="TPR"/>
    <property type="match status" value="4"/>
</dbReference>
<name>A0A450ZTW2_9GAMM</name>
<dbReference type="Pfam" id="PF13181">
    <property type="entry name" value="TPR_8"/>
    <property type="match status" value="1"/>
</dbReference>
<keyword evidence="1" id="KW-0677">Repeat</keyword>
<evidence type="ECO:0000256" key="2">
    <source>
        <dbReference type="ARBA" id="ARBA00022803"/>
    </source>
</evidence>
<organism evidence="4">
    <name type="scientific">Candidatus Kentrum sp. TUN</name>
    <dbReference type="NCBI Taxonomy" id="2126343"/>
    <lineage>
        <taxon>Bacteria</taxon>
        <taxon>Pseudomonadati</taxon>
        <taxon>Pseudomonadota</taxon>
        <taxon>Gammaproteobacteria</taxon>
        <taxon>Candidatus Kentrum</taxon>
    </lineage>
</organism>
<dbReference type="EMBL" id="CAADFY010000108">
    <property type="protein sequence ID" value="VFK57229.1"/>
    <property type="molecule type" value="Genomic_DNA"/>
</dbReference>
<dbReference type="Pfam" id="PF13414">
    <property type="entry name" value="TPR_11"/>
    <property type="match status" value="1"/>
</dbReference>
<gene>
    <name evidence="5" type="ORF">BECKTUN1418D_GA0071000_11283</name>
    <name evidence="6" type="ORF">BECKTUN1418E_GA0071001_11045</name>
    <name evidence="4" type="ORF">BECKTUN1418F_GA0071002_11085</name>
</gene>
<dbReference type="AlphaFoldDB" id="A0A450ZTW2"/>
<sequence>MAIAIFITVCGILPLHYSIHHRIFFLLVFLPLVGCVANSNLPNTPDRETQRNHLVELHTQLAVADMEKGNYKLAQERLDRALRIKPGYPDTHNALGFLYRKLNQPKKAEWYYRRAISLDPYYSVAYNNLGVLLCITGRQADADGYFLKAIANPGYREPEVAMSNAGDCAYSIGDLQKAETYLRRALSFNMKLPAPLLTMAQLYFSKGRGLLAREYLKHYLNVGTHSSRSLWLGIQIERLLDNQDVVSSYILLLRTHYPNSQETRLLRESGIH</sequence>
<dbReference type="InterPro" id="IPR011990">
    <property type="entry name" value="TPR-like_helical_dom_sf"/>
</dbReference>
<dbReference type="NCBIfam" id="TIGR02521">
    <property type="entry name" value="type_IV_pilW"/>
    <property type="match status" value="1"/>
</dbReference>
<dbReference type="PROSITE" id="PS50005">
    <property type="entry name" value="TPR"/>
    <property type="match status" value="2"/>
</dbReference>
<proteinExistence type="predicted"/>
<dbReference type="InterPro" id="IPR051685">
    <property type="entry name" value="Ycf3/AcsC/BcsC/TPR_MFPF"/>
</dbReference>
<feature type="repeat" description="TPR" evidence="3">
    <location>
        <begin position="89"/>
        <end position="122"/>
    </location>
</feature>
<dbReference type="SUPFAM" id="SSF48452">
    <property type="entry name" value="TPR-like"/>
    <property type="match status" value="1"/>
</dbReference>
<accession>A0A450ZTW2</accession>
<evidence type="ECO:0000313" key="5">
    <source>
        <dbReference type="EMBL" id="VFK60556.1"/>
    </source>
</evidence>
<dbReference type="InterPro" id="IPR019734">
    <property type="entry name" value="TPR_rpt"/>
</dbReference>
<dbReference type="PANTHER" id="PTHR44943:SF8">
    <property type="entry name" value="TPR REPEAT-CONTAINING PROTEIN MJ0263"/>
    <property type="match status" value="1"/>
</dbReference>
<dbReference type="EMBL" id="CAADFV010000104">
    <property type="protein sequence ID" value="VFK65245.1"/>
    <property type="molecule type" value="Genomic_DNA"/>
</dbReference>
<evidence type="ECO:0000256" key="3">
    <source>
        <dbReference type="PROSITE-ProRule" id="PRU00339"/>
    </source>
</evidence>
<evidence type="ECO:0000313" key="4">
    <source>
        <dbReference type="EMBL" id="VFK57229.1"/>
    </source>
</evidence>
<keyword evidence="2 3" id="KW-0802">TPR repeat</keyword>
<protein>
    <submittedName>
        <fullName evidence="4">Type IV pilus assembly protein PilF</fullName>
    </submittedName>
</protein>
<feature type="repeat" description="TPR" evidence="3">
    <location>
        <begin position="55"/>
        <end position="88"/>
    </location>
</feature>
<dbReference type="Pfam" id="PF13431">
    <property type="entry name" value="TPR_17"/>
    <property type="match status" value="1"/>
</dbReference>
<dbReference type="InterPro" id="IPR013360">
    <property type="entry name" value="Pilus_4_PilW"/>
</dbReference>
<dbReference type="Gene3D" id="1.25.40.10">
    <property type="entry name" value="Tetratricopeptide repeat domain"/>
    <property type="match status" value="1"/>
</dbReference>
<dbReference type="EMBL" id="CAADFX010000128">
    <property type="protein sequence ID" value="VFK60556.1"/>
    <property type="molecule type" value="Genomic_DNA"/>
</dbReference>
<reference evidence="4" key="1">
    <citation type="submission" date="2019-02" db="EMBL/GenBank/DDBJ databases">
        <authorList>
            <person name="Gruber-Vodicka R. H."/>
            <person name="Seah K. B. B."/>
        </authorList>
    </citation>
    <scope>NUCLEOTIDE SEQUENCE</scope>
    <source>
        <strain evidence="5">BECK_BY1</strain>
        <strain evidence="6">BECK_BY2</strain>
        <strain evidence="4">BECK_BY3</strain>
    </source>
</reference>
<evidence type="ECO:0000256" key="1">
    <source>
        <dbReference type="ARBA" id="ARBA00022737"/>
    </source>
</evidence>